<accession>A0A1I0XW44</accession>
<dbReference type="PANTHER" id="PTHR33931">
    <property type="entry name" value="HOLIN-LIKE PROTEIN CIDA-RELATED"/>
    <property type="match status" value="1"/>
</dbReference>
<comment type="subcellular location">
    <subcellularLocation>
        <location evidence="1">Cell membrane</location>
        <topology evidence="1">Multi-pass membrane protein</topology>
    </subcellularLocation>
</comment>
<reference evidence="7 8" key="1">
    <citation type="submission" date="2016-10" db="EMBL/GenBank/DDBJ databases">
        <authorList>
            <person name="de Groot N.N."/>
        </authorList>
    </citation>
    <scope>NUCLEOTIDE SEQUENCE [LARGE SCALE GENOMIC DNA]</scope>
    <source>
        <strain evidence="7 8">DSM 12271</strain>
    </source>
</reference>
<keyword evidence="2" id="KW-1003">Cell membrane</keyword>
<feature type="transmembrane region" description="Helical" evidence="6">
    <location>
        <begin position="31"/>
        <end position="47"/>
    </location>
</feature>
<organism evidence="7 8">
    <name type="scientific">Clostridium frigidicarnis</name>
    <dbReference type="NCBI Taxonomy" id="84698"/>
    <lineage>
        <taxon>Bacteria</taxon>
        <taxon>Bacillati</taxon>
        <taxon>Bacillota</taxon>
        <taxon>Clostridia</taxon>
        <taxon>Eubacteriales</taxon>
        <taxon>Clostridiaceae</taxon>
        <taxon>Clostridium</taxon>
    </lineage>
</organism>
<dbReference type="Pfam" id="PF03788">
    <property type="entry name" value="LrgA"/>
    <property type="match status" value="1"/>
</dbReference>
<evidence type="ECO:0000313" key="8">
    <source>
        <dbReference type="Proteomes" id="UP000198619"/>
    </source>
</evidence>
<evidence type="ECO:0000256" key="4">
    <source>
        <dbReference type="ARBA" id="ARBA00022989"/>
    </source>
</evidence>
<feature type="transmembrane region" description="Helical" evidence="6">
    <location>
        <begin position="84"/>
        <end position="107"/>
    </location>
</feature>
<proteinExistence type="predicted"/>
<dbReference type="PANTHER" id="PTHR33931:SF2">
    <property type="entry name" value="HOLIN-LIKE PROTEIN CIDA"/>
    <property type="match status" value="1"/>
</dbReference>
<name>A0A1I0XW44_9CLOT</name>
<gene>
    <name evidence="7" type="ORF">SAMN04488528_101034</name>
</gene>
<dbReference type="EMBL" id="FOKI01000010">
    <property type="protein sequence ID" value="SFB05285.1"/>
    <property type="molecule type" value="Genomic_DNA"/>
</dbReference>
<dbReference type="AlphaFoldDB" id="A0A1I0XW44"/>
<dbReference type="GO" id="GO:0005886">
    <property type="term" value="C:plasma membrane"/>
    <property type="evidence" value="ECO:0007669"/>
    <property type="project" value="UniProtKB-SubCell"/>
</dbReference>
<dbReference type="Proteomes" id="UP000198619">
    <property type="component" value="Unassembled WGS sequence"/>
</dbReference>
<keyword evidence="8" id="KW-1185">Reference proteome</keyword>
<evidence type="ECO:0000256" key="6">
    <source>
        <dbReference type="SAM" id="Phobius"/>
    </source>
</evidence>
<evidence type="ECO:0000256" key="5">
    <source>
        <dbReference type="ARBA" id="ARBA00023136"/>
    </source>
</evidence>
<protein>
    <submittedName>
        <fullName evidence="7">Holin-like protein</fullName>
    </submittedName>
</protein>
<evidence type="ECO:0000256" key="1">
    <source>
        <dbReference type="ARBA" id="ARBA00004651"/>
    </source>
</evidence>
<keyword evidence="5 6" id="KW-0472">Membrane</keyword>
<evidence type="ECO:0000313" key="7">
    <source>
        <dbReference type="EMBL" id="SFB05285.1"/>
    </source>
</evidence>
<dbReference type="RefSeq" id="WP_090040427.1">
    <property type="nucleotide sequence ID" value="NZ_FOKI01000010.1"/>
</dbReference>
<keyword evidence="3 6" id="KW-0812">Transmembrane</keyword>
<evidence type="ECO:0000256" key="3">
    <source>
        <dbReference type="ARBA" id="ARBA00022692"/>
    </source>
</evidence>
<dbReference type="InterPro" id="IPR005538">
    <property type="entry name" value="LrgA/CidA"/>
</dbReference>
<feature type="transmembrane region" description="Helical" evidence="6">
    <location>
        <begin position="59"/>
        <end position="78"/>
    </location>
</feature>
<keyword evidence="4 6" id="KW-1133">Transmembrane helix</keyword>
<evidence type="ECO:0000256" key="2">
    <source>
        <dbReference type="ARBA" id="ARBA00022475"/>
    </source>
</evidence>
<sequence length="120" mass="13697">MKLLRESLIILSIFFVGELLSKGFHLPVPGNIIGMLLLLLLLCFEFVKLEHIESISTFLLDHLAFFFIPAGVGLITSLDVLRYTWYKILIVCFLSTIIVMVCTGKTIDLLKKIQNRKEIK</sequence>
<dbReference type="OrthoDB" id="3176438at2"/>
<dbReference type="STRING" id="84698.SAMN04488528_101034"/>